<dbReference type="AlphaFoldDB" id="A0AAV7IUP3"/>
<name>A0AAV7IUP3_COTGL</name>
<proteinExistence type="predicted"/>
<gene>
    <name evidence="1" type="ORF">KQX54_009775</name>
</gene>
<organism evidence="1 2">
    <name type="scientific">Cotesia glomerata</name>
    <name type="common">Lepidopteran parasitic wasp</name>
    <name type="synonym">Apanteles glomeratus</name>
    <dbReference type="NCBI Taxonomy" id="32391"/>
    <lineage>
        <taxon>Eukaryota</taxon>
        <taxon>Metazoa</taxon>
        <taxon>Ecdysozoa</taxon>
        <taxon>Arthropoda</taxon>
        <taxon>Hexapoda</taxon>
        <taxon>Insecta</taxon>
        <taxon>Pterygota</taxon>
        <taxon>Neoptera</taxon>
        <taxon>Endopterygota</taxon>
        <taxon>Hymenoptera</taxon>
        <taxon>Apocrita</taxon>
        <taxon>Ichneumonoidea</taxon>
        <taxon>Braconidae</taxon>
        <taxon>Microgastrinae</taxon>
        <taxon>Cotesia</taxon>
    </lineage>
</organism>
<evidence type="ECO:0000313" key="2">
    <source>
        <dbReference type="Proteomes" id="UP000826195"/>
    </source>
</evidence>
<comment type="caution">
    <text evidence="1">The sequence shown here is derived from an EMBL/GenBank/DDBJ whole genome shotgun (WGS) entry which is preliminary data.</text>
</comment>
<reference evidence="1 2" key="1">
    <citation type="journal article" date="2021" name="J. Hered.">
        <title>A chromosome-level genome assembly of the parasitoid wasp, Cotesia glomerata (Hymenoptera: Braconidae).</title>
        <authorList>
            <person name="Pinto B.J."/>
            <person name="Weis J.J."/>
            <person name="Gamble T."/>
            <person name="Ode P.J."/>
            <person name="Paul R."/>
            <person name="Zaspel J.M."/>
        </authorList>
    </citation>
    <scope>NUCLEOTIDE SEQUENCE [LARGE SCALE GENOMIC DNA]</scope>
    <source>
        <strain evidence="1">CgM1</strain>
    </source>
</reference>
<accession>A0AAV7IUP3</accession>
<dbReference type="EMBL" id="JAHXZJ010000374">
    <property type="protein sequence ID" value="KAH0560887.1"/>
    <property type="molecule type" value="Genomic_DNA"/>
</dbReference>
<protein>
    <recommendedName>
        <fullName evidence="3">Hexosyltransferase</fullName>
    </recommendedName>
</protein>
<sequence>MSIVRSNIILISTPRYHWNWNLRRLIVGTDASPRALPSCYGASGPKVRELNEDKVVLFISGLMYPHGYSREKIRYVSWVNVALTSKYLLGSTFPYQ</sequence>
<keyword evidence="2" id="KW-1185">Reference proteome</keyword>
<evidence type="ECO:0000313" key="1">
    <source>
        <dbReference type="EMBL" id="KAH0560887.1"/>
    </source>
</evidence>
<dbReference type="Proteomes" id="UP000826195">
    <property type="component" value="Unassembled WGS sequence"/>
</dbReference>
<evidence type="ECO:0008006" key="3">
    <source>
        <dbReference type="Google" id="ProtNLM"/>
    </source>
</evidence>